<dbReference type="Proteomes" id="UP001500689">
    <property type="component" value="Unassembled WGS sequence"/>
</dbReference>
<dbReference type="EMBL" id="BAAAZN010000029">
    <property type="protein sequence ID" value="GAA3584489.1"/>
    <property type="molecule type" value="Genomic_DNA"/>
</dbReference>
<reference evidence="3" key="1">
    <citation type="journal article" date="2019" name="Int. J. Syst. Evol. Microbiol.">
        <title>The Global Catalogue of Microorganisms (GCM) 10K type strain sequencing project: providing services to taxonomists for standard genome sequencing and annotation.</title>
        <authorList>
            <consortium name="The Broad Institute Genomics Platform"/>
            <consortium name="The Broad Institute Genome Sequencing Center for Infectious Disease"/>
            <person name="Wu L."/>
            <person name="Ma J."/>
        </authorList>
    </citation>
    <scope>NUCLEOTIDE SEQUENCE [LARGE SCALE GENOMIC DNA]</scope>
    <source>
        <strain evidence="3">JCM 16898</strain>
    </source>
</reference>
<protein>
    <submittedName>
        <fullName evidence="2">Uncharacterized protein</fullName>
    </submittedName>
</protein>
<evidence type="ECO:0000256" key="1">
    <source>
        <dbReference type="SAM" id="MobiDB-lite"/>
    </source>
</evidence>
<organism evidence="2 3">
    <name type="scientific">Amycolatopsis ultiminotia</name>
    <dbReference type="NCBI Taxonomy" id="543629"/>
    <lineage>
        <taxon>Bacteria</taxon>
        <taxon>Bacillati</taxon>
        <taxon>Actinomycetota</taxon>
        <taxon>Actinomycetes</taxon>
        <taxon>Pseudonocardiales</taxon>
        <taxon>Pseudonocardiaceae</taxon>
        <taxon>Amycolatopsis</taxon>
    </lineage>
</organism>
<gene>
    <name evidence="2" type="ORF">GCM10022222_81480</name>
</gene>
<name>A0ABP6YKS0_9PSEU</name>
<comment type="caution">
    <text evidence="2">The sequence shown here is derived from an EMBL/GenBank/DDBJ whole genome shotgun (WGS) entry which is preliminary data.</text>
</comment>
<evidence type="ECO:0000313" key="3">
    <source>
        <dbReference type="Proteomes" id="UP001500689"/>
    </source>
</evidence>
<feature type="region of interest" description="Disordered" evidence="1">
    <location>
        <begin position="222"/>
        <end position="245"/>
    </location>
</feature>
<accession>A0ABP6YKS0</accession>
<proteinExistence type="predicted"/>
<sequence length="273" mass="26448">MDGPGASLVGSPLLELPPPLLLVGLVGSEDGGLVGSVVGDDGVVGVVGLVGVVGVVGGGFEVGGSLRGVVVGAPPPGWFGGGATTLVVGTPSAPTDTRVVGVAGTVESPELDEPGAVVGPPGIALPGSTCEVPGRVPWPPPGTFVALSAGAPGPASSATAANAVATTRPLTPRIARPARLDRPPGGGAVLFGAADTETLGSGPSGRDMQAPLRFRTRSLALVSLGPGPRGTGDSGRPDADPGGEAITAGTRFARMWGAVVTVRSHGGRAGWVR</sequence>
<keyword evidence="3" id="KW-1185">Reference proteome</keyword>
<evidence type="ECO:0000313" key="2">
    <source>
        <dbReference type="EMBL" id="GAA3584489.1"/>
    </source>
</evidence>